<comment type="caution">
    <text evidence="2">The sequence shown here is derived from an EMBL/GenBank/DDBJ whole genome shotgun (WGS) entry which is preliminary data.</text>
</comment>
<protein>
    <submittedName>
        <fullName evidence="2">Uncharacterized protein</fullName>
    </submittedName>
</protein>
<feature type="coiled-coil region" evidence="1">
    <location>
        <begin position="64"/>
        <end position="141"/>
    </location>
</feature>
<accession>A0AAN7T9R2</accession>
<evidence type="ECO:0000313" key="2">
    <source>
        <dbReference type="EMBL" id="KAK5107668.1"/>
    </source>
</evidence>
<dbReference type="Proteomes" id="UP001310890">
    <property type="component" value="Unassembled WGS sequence"/>
</dbReference>
<evidence type="ECO:0000313" key="3">
    <source>
        <dbReference type="Proteomes" id="UP001310890"/>
    </source>
</evidence>
<feature type="coiled-coil region" evidence="1">
    <location>
        <begin position="177"/>
        <end position="218"/>
    </location>
</feature>
<dbReference type="AlphaFoldDB" id="A0AAN7T9R2"/>
<evidence type="ECO:0000256" key="1">
    <source>
        <dbReference type="SAM" id="Coils"/>
    </source>
</evidence>
<proteinExistence type="predicted"/>
<organism evidence="2 3">
    <name type="scientific">Meristemomyces frigidus</name>
    <dbReference type="NCBI Taxonomy" id="1508187"/>
    <lineage>
        <taxon>Eukaryota</taxon>
        <taxon>Fungi</taxon>
        <taxon>Dikarya</taxon>
        <taxon>Ascomycota</taxon>
        <taxon>Pezizomycotina</taxon>
        <taxon>Dothideomycetes</taxon>
        <taxon>Dothideomycetidae</taxon>
        <taxon>Mycosphaerellales</taxon>
        <taxon>Teratosphaeriaceae</taxon>
        <taxon>Meristemomyces</taxon>
    </lineage>
</organism>
<dbReference type="EMBL" id="JAVRRL010000111">
    <property type="protein sequence ID" value="KAK5107668.1"/>
    <property type="molecule type" value="Genomic_DNA"/>
</dbReference>
<keyword evidence="1" id="KW-0175">Coiled coil</keyword>
<reference evidence="2" key="1">
    <citation type="submission" date="2023-08" db="EMBL/GenBank/DDBJ databases">
        <title>Black Yeasts Isolated from many extreme environments.</title>
        <authorList>
            <person name="Coleine C."/>
            <person name="Stajich J.E."/>
            <person name="Selbmann L."/>
        </authorList>
    </citation>
    <scope>NUCLEOTIDE SEQUENCE</scope>
    <source>
        <strain evidence="2">CCFEE 5401</strain>
    </source>
</reference>
<name>A0AAN7T9R2_9PEZI</name>
<sequence length="228" mass="25689">MAHTNETSPAATNGLAAGEGGLETRVVSAKTRNAFHDLLGSATVLSGDQSISVFLDDVERIPYLEDKIKQNEKLLRTHENTRQQALHDYNSDRDLWVLEKQQLKDSALLLQNELASINEQTRSLKNEKASWASEVQTLKENTAKQNSALDNRQKQIQGLVKAIETERQDNLALKRTLASSEARTKEFEREHSELQKNYVKARNEADIAMQQLQEAAKLSVPLRDDLLL</sequence>
<gene>
    <name evidence="2" type="ORF">LTR62_000903</name>
</gene>